<evidence type="ECO:0000313" key="2">
    <source>
        <dbReference type="Proteomes" id="UP001454036"/>
    </source>
</evidence>
<dbReference type="Proteomes" id="UP001454036">
    <property type="component" value="Unassembled WGS sequence"/>
</dbReference>
<organism evidence="1 2">
    <name type="scientific">Lithospermum erythrorhizon</name>
    <name type="common">Purple gromwell</name>
    <name type="synonym">Lithospermum officinale var. erythrorhizon</name>
    <dbReference type="NCBI Taxonomy" id="34254"/>
    <lineage>
        <taxon>Eukaryota</taxon>
        <taxon>Viridiplantae</taxon>
        <taxon>Streptophyta</taxon>
        <taxon>Embryophyta</taxon>
        <taxon>Tracheophyta</taxon>
        <taxon>Spermatophyta</taxon>
        <taxon>Magnoliopsida</taxon>
        <taxon>eudicotyledons</taxon>
        <taxon>Gunneridae</taxon>
        <taxon>Pentapetalae</taxon>
        <taxon>asterids</taxon>
        <taxon>lamiids</taxon>
        <taxon>Boraginales</taxon>
        <taxon>Boraginaceae</taxon>
        <taxon>Boraginoideae</taxon>
        <taxon>Lithospermeae</taxon>
        <taxon>Lithospermum</taxon>
    </lineage>
</organism>
<name>A0AAV3QY75_LITER</name>
<sequence length="90" mass="9781">MSTSSLSSQLLDYMDRIGTAGEIIAADWHTDETRTLQYAIIKVRVPLNAPFISGNYLQTLSKTQFGSLLGMKGCSEPVITVGDRAFTAPL</sequence>
<proteinExistence type="predicted"/>
<protein>
    <submittedName>
        <fullName evidence="1">Uncharacterized protein</fullName>
    </submittedName>
</protein>
<keyword evidence="2" id="KW-1185">Reference proteome</keyword>
<dbReference type="AlphaFoldDB" id="A0AAV3QY75"/>
<reference evidence="1 2" key="1">
    <citation type="submission" date="2024-01" db="EMBL/GenBank/DDBJ databases">
        <title>The complete chloroplast genome sequence of Lithospermum erythrorhizon: insights into the phylogenetic relationship among Boraginaceae species and the maternal lineages of purple gromwells.</title>
        <authorList>
            <person name="Okada T."/>
            <person name="Watanabe K."/>
        </authorList>
    </citation>
    <scope>NUCLEOTIDE SEQUENCE [LARGE SCALE GENOMIC DNA]</scope>
</reference>
<evidence type="ECO:0000313" key="1">
    <source>
        <dbReference type="EMBL" id="GAA0169072.1"/>
    </source>
</evidence>
<comment type="caution">
    <text evidence="1">The sequence shown here is derived from an EMBL/GenBank/DDBJ whole genome shotgun (WGS) entry which is preliminary data.</text>
</comment>
<gene>
    <name evidence="1" type="ORF">LIER_40701</name>
</gene>
<dbReference type="EMBL" id="BAABME010023901">
    <property type="protein sequence ID" value="GAA0169072.1"/>
    <property type="molecule type" value="Genomic_DNA"/>
</dbReference>
<accession>A0AAV3QY75</accession>